<dbReference type="STRING" id="1802505.A3D01_01950"/>
<accession>A0A1F7YZM5</accession>
<dbReference type="EMBL" id="MGGR01000035">
    <property type="protein sequence ID" value="OGM32128.1"/>
    <property type="molecule type" value="Genomic_DNA"/>
</dbReference>
<evidence type="ECO:0000259" key="1">
    <source>
        <dbReference type="Pfam" id="PF00534"/>
    </source>
</evidence>
<name>A0A1F7YZM5_9BACT</name>
<proteinExistence type="predicted"/>
<feature type="domain" description="Glycosyl transferase family 1" evidence="1">
    <location>
        <begin position="197"/>
        <end position="354"/>
    </location>
</feature>
<gene>
    <name evidence="3" type="ORF">A3D01_01950</name>
</gene>
<dbReference type="GO" id="GO:0016757">
    <property type="term" value="F:glycosyltransferase activity"/>
    <property type="evidence" value="ECO:0007669"/>
    <property type="project" value="InterPro"/>
</dbReference>
<dbReference type="PANTHER" id="PTHR12526">
    <property type="entry name" value="GLYCOSYLTRANSFERASE"/>
    <property type="match status" value="1"/>
</dbReference>
<dbReference type="Gene3D" id="3.40.50.2000">
    <property type="entry name" value="Glycogen Phosphorylase B"/>
    <property type="match status" value="2"/>
</dbReference>
<sequence length="373" mass="42889">MKVALVHDYIKEYGGAERVLEALHEIWPNADVYTLVYLPKFLGPHRERFKNWNIKPSILQYVPLKGKLISMFRLIDPLVFKMMDLSDYDLIIVSAAGTYTGVNSFKKSKKSLHICYCHTPPRYLYGYATANKWTTNSLRRFLLILGQIPIHFIRLYNFIDSQKPDYFIANSKEIVARINKFYRRDATVIHPPIDIPKILKSTPIKDRKYYLTGGRLARAKRFDLAVEACTRLNLPLKVFGREFAGYGKELKSLAGPTVEFLGEVSQEKKWSLIKNAKAYISPSLQEDFGMLNLEVNAGGTPVIAYKSGGVLETIIDGKTGIFFDEPSVESVIAAIKQFNRIKWDKKKLQENARKFSKERFEDEIKEFVKARVQ</sequence>
<dbReference type="InterPro" id="IPR001296">
    <property type="entry name" value="Glyco_trans_1"/>
</dbReference>
<organism evidence="3 4">
    <name type="scientific">Candidatus Woesebacteria bacterium RIFCSPHIGHO2_02_FULL_39_13</name>
    <dbReference type="NCBI Taxonomy" id="1802505"/>
    <lineage>
        <taxon>Bacteria</taxon>
        <taxon>Candidatus Woeseibacteriota</taxon>
    </lineage>
</organism>
<dbReference type="Proteomes" id="UP000177169">
    <property type="component" value="Unassembled WGS sequence"/>
</dbReference>
<evidence type="ECO:0000313" key="4">
    <source>
        <dbReference type="Proteomes" id="UP000177169"/>
    </source>
</evidence>
<comment type="caution">
    <text evidence="3">The sequence shown here is derived from an EMBL/GenBank/DDBJ whole genome shotgun (WGS) entry which is preliminary data.</text>
</comment>
<dbReference type="InterPro" id="IPR028098">
    <property type="entry name" value="Glyco_trans_4-like_N"/>
</dbReference>
<reference evidence="3 4" key="1">
    <citation type="journal article" date="2016" name="Nat. Commun.">
        <title>Thousands of microbial genomes shed light on interconnected biogeochemical processes in an aquifer system.</title>
        <authorList>
            <person name="Anantharaman K."/>
            <person name="Brown C.T."/>
            <person name="Hug L.A."/>
            <person name="Sharon I."/>
            <person name="Castelle C.J."/>
            <person name="Probst A.J."/>
            <person name="Thomas B.C."/>
            <person name="Singh A."/>
            <person name="Wilkins M.J."/>
            <person name="Karaoz U."/>
            <person name="Brodie E.L."/>
            <person name="Williams K.H."/>
            <person name="Hubbard S.S."/>
            <person name="Banfield J.F."/>
        </authorList>
    </citation>
    <scope>NUCLEOTIDE SEQUENCE [LARGE SCALE GENOMIC DNA]</scope>
</reference>
<evidence type="ECO:0000313" key="3">
    <source>
        <dbReference type="EMBL" id="OGM32128.1"/>
    </source>
</evidence>
<dbReference type="Pfam" id="PF00534">
    <property type="entry name" value="Glycos_transf_1"/>
    <property type="match status" value="1"/>
</dbReference>
<dbReference type="PANTHER" id="PTHR12526:SF584">
    <property type="entry name" value="GLYCOSYLTRANSFERASE"/>
    <property type="match status" value="1"/>
</dbReference>
<protein>
    <submittedName>
        <fullName evidence="3">Uncharacterized protein</fullName>
    </submittedName>
</protein>
<feature type="domain" description="Glycosyltransferase subfamily 4-like N-terminal" evidence="2">
    <location>
        <begin position="13"/>
        <end position="195"/>
    </location>
</feature>
<evidence type="ECO:0000259" key="2">
    <source>
        <dbReference type="Pfam" id="PF13439"/>
    </source>
</evidence>
<dbReference type="SUPFAM" id="SSF53756">
    <property type="entry name" value="UDP-Glycosyltransferase/glycogen phosphorylase"/>
    <property type="match status" value="1"/>
</dbReference>
<dbReference type="Pfam" id="PF13439">
    <property type="entry name" value="Glyco_transf_4"/>
    <property type="match status" value="1"/>
</dbReference>
<dbReference type="AlphaFoldDB" id="A0A1F7YZM5"/>